<evidence type="ECO:0000313" key="2">
    <source>
        <dbReference type="Proteomes" id="UP001168972"/>
    </source>
</evidence>
<name>A0AA39KYP8_MICHY</name>
<accession>A0AA39KYP8</accession>
<dbReference type="EMBL" id="JAQQBR010000004">
    <property type="protein sequence ID" value="KAK0178630.1"/>
    <property type="molecule type" value="Genomic_DNA"/>
</dbReference>
<keyword evidence="2" id="KW-1185">Reference proteome</keyword>
<comment type="caution">
    <text evidence="1">The sequence shown here is derived from an EMBL/GenBank/DDBJ whole genome shotgun (WGS) entry which is preliminary data.</text>
</comment>
<reference evidence="1" key="1">
    <citation type="journal article" date="2023" name="bioRxiv">
        <title>Scaffold-level genome assemblies of two parasitoid biocontrol wasps reveal the parthenogenesis mechanism and an associated novel virus.</title>
        <authorList>
            <person name="Inwood S."/>
            <person name="Skelly J."/>
            <person name="Guhlin J."/>
            <person name="Harrop T."/>
            <person name="Goldson S."/>
            <person name="Dearden P."/>
        </authorList>
    </citation>
    <scope>NUCLEOTIDE SEQUENCE</scope>
    <source>
        <strain evidence="1">Lincoln</strain>
        <tissue evidence="1">Whole body</tissue>
    </source>
</reference>
<reference evidence="1" key="2">
    <citation type="submission" date="2023-03" db="EMBL/GenBank/DDBJ databases">
        <authorList>
            <person name="Inwood S.N."/>
            <person name="Skelly J.G."/>
            <person name="Guhlin J."/>
            <person name="Harrop T.W.R."/>
            <person name="Goldson S.G."/>
            <person name="Dearden P.K."/>
        </authorList>
    </citation>
    <scope>NUCLEOTIDE SEQUENCE</scope>
    <source>
        <strain evidence="1">Lincoln</strain>
        <tissue evidence="1">Whole body</tissue>
    </source>
</reference>
<protein>
    <submittedName>
        <fullName evidence="1">Uncharacterized protein</fullName>
    </submittedName>
</protein>
<evidence type="ECO:0000313" key="1">
    <source>
        <dbReference type="EMBL" id="KAK0178630.1"/>
    </source>
</evidence>
<sequence>MRASSMDEFQFKVWRACRDFNVQNAYAKLLTSPSFLWRERQPAVFDTPTFCHVLSWEIPKKDIGINEVKESQEQTFLSSEPDYGRPIRKVAGFGNLRLLGQVQMGKEKSEGVIDFAYNTIQMSLRNWTALPE</sequence>
<proteinExistence type="predicted"/>
<dbReference type="AlphaFoldDB" id="A0AA39KYP8"/>
<gene>
    <name evidence="1" type="ORF">PV327_007506</name>
</gene>
<organism evidence="1 2">
    <name type="scientific">Microctonus hyperodae</name>
    <name type="common">Parasitoid wasp</name>
    <dbReference type="NCBI Taxonomy" id="165561"/>
    <lineage>
        <taxon>Eukaryota</taxon>
        <taxon>Metazoa</taxon>
        <taxon>Ecdysozoa</taxon>
        <taxon>Arthropoda</taxon>
        <taxon>Hexapoda</taxon>
        <taxon>Insecta</taxon>
        <taxon>Pterygota</taxon>
        <taxon>Neoptera</taxon>
        <taxon>Endopterygota</taxon>
        <taxon>Hymenoptera</taxon>
        <taxon>Apocrita</taxon>
        <taxon>Ichneumonoidea</taxon>
        <taxon>Braconidae</taxon>
        <taxon>Euphorinae</taxon>
        <taxon>Microctonus</taxon>
    </lineage>
</organism>
<dbReference type="Proteomes" id="UP001168972">
    <property type="component" value="Unassembled WGS sequence"/>
</dbReference>